<dbReference type="AlphaFoldDB" id="A0A1Y1NJF8"/>
<protein>
    <submittedName>
        <fullName evidence="2">Uncharacterized protein</fullName>
    </submittedName>
</protein>
<accession>A0A1Y1NJF8</accession>
<feature type="compositionally biased region" description="Low complexity" evidence="1">
    <location>
        <begin position="146"/>
        <end position="161"/>
    </location>
</feature>
<evidence type="ECO:0000256" key="1">
    <source>
        <dbReference type="SAM" id="MobiDB-lite"/>
    </source>
</evidence>
<evidence type="ECO:0000313" key="2">
    <source>
        <dbReference type="EMBL" id="JAV96256.1"/>
    </source>
</evidence>
<name>A0A1Y1NJF8_PHOPY</name>
<proteinExistence type="predicted"/>
<feature type="region of interest" description="Disordered" evidence="1">
    <location>
        <begin position="142"/>
        <end position="185"/>
    </location>
</feature>
<sequence length="185" mass="20098">MDRFCGFCGARRQVQFDCALDSCSKCKTMPFIQAHEATKTTVLRCSVCTTYICALTRYCEICGHTVERSRSVRVQRAATLAANIDSKRREAIQKRKQRKVDVDGDEVCVHQFSPLATSSPTLSTSVSFSLHDDDDLDIVMAQLPLPDDAPTDSPAAPATDSVATDSAPTDSPATDSAPTDSARME</sequence>
<reference evidence="2" key="1">
    <citation type="journal article" date="2016" name="Sci. Rep.">
        <title>Molecular characterization of firefly nuptial gifts: a multi-omics approach sheds light on postcopulatory sexual selection.</title>
        <authorList>
            <person name="Al-Wathiqui N."/>
            <person name="Fallon T.R."/>
            <person name="South A."/>
            <person name="Weng J.K."/>
            <person name="Lewis S.M."/>
        </authorList>
    </citation>
    <scope>NUCLEOTIDE SEQUENCE</scope>
</reference>
<dbReference type="EMBL" id="GEZM01005011">
    <property type="protein sequence ID" value="JAV96256.1"/>
    <property type="molecule type" value="Transcribed_RNA"/>
</dbReference>
<organism evidence="2">
    <name type="scientific">Photinus pyralis</name>
    <name type="common">Common eastern firefly</name>
    <name type="synonym">Lampyris pyralis</name>
    <dbReference type="NCBI Taxonomy" id="7054"/>
    <lineage>
        <taxon>Eukaryota</taxon>
        <taxon>Metazoa</taxon>
        <taxon>Ecdysozoa</taxon>
        <taxon>Arthropoda</taxon>
        <taxon>Hexapoda</taxon>
        <taxon>Insecta</taxon>
        <taxon>Pterygota</taxon>
        <taxon>Neoptera</taxon>
        <taxon>Endopterygota</taxon>
        <taxon>Coleoptera</taxon>
        <taxon>Polyphaga</taxon>
        <taxon>Elateriformia</taxon>
        <taxon>Elateroidea</taxon>
        <taxon>Lampyridae</taxon>
        <taxon>Lampyrinae</taxon>
        <taxon>Photinus</taxon>
    </lineage>
</organism>
<feature type="compositionally biased region" description="Polar residues" evidence="1">
    <location>
        <begin position="162"/>
        <end position="179"/>
    </location>
</feature>